<protein>
    <submittedName>
        <fullName evidence="9">Cytochrome O ubiquinol oxidase</fullName>
    </submittedName>
</protein>
<evidence type="ECO:0000313" key="10">
    <source>
        <dbReference type="Proteomes" id="UP000516446"/>
    </source>
</evidence>
<evidence type="ECO:0000256" key="2">
    <source>
        <dbReference type="ARBA" id="ARBA00010792"/>
    </source>
</evidence>
<dbReference type="PANTHER" id="PTHR30353:SF0">
    <property type="entry name" value="TRANSMEMBRANE PROTEIN"/>
    <property type="match status" value="1"/>
</dbReference>
<dbReference type="GO" id="GO:0005886">
    <property type="term" value="C:plasma membrane"/>
    <property type="evidence" value="ECO:0007669"/>
    <property type="project" value="UniProtKB-SubCell"/>
</dbReference>
<keyword evidence="5 7" id="KW-1133">Transmembrane helix</keyword>
<keyword evidence="4 7" id="KW-0812">Transmembrane</keyword>
<proteinExistence type="inferred from homology"/>
<evidence type="ECO:0000256" key="4">
    <source>
        <dbReference type="ARBA" id="ARBA00022692"/>
    </source>
</evidence>
<comment type="subcellular location">
    <subcellularLocation>
        <location evidence="1 7">Cell membrane</location>
        <topology evidence="1 7">Multi-pass membrane protein</topology>
    </subcellularLocation>
</comment>
<keyword evidence="3 7" id="KW-1003">Cell membrane</keyword>
<evidence type="ECO:0000256" key="5">
    <source>
        <dbReference type="ARBA" id="ARBA00022989"/>
    </source>
</evidence>
<dbReference type="EMBL" id="CP043431">
    <property type="protein sequence ID" value="QNT64797.1"/>
    <property type="molecule type" value="Genomic_DNA"/>
</dbReference>
<organism evidence="9 10">
    <name type="scientific">Weissella koreensis</name>
    <dbReference type="NCBI Taxonomy" id="165096"/>
    <lineage>
        <taxon>Bacteria</taxon>
        <taxon>Bacillati</taxon>
        <taxon>Bacillota</taxon>
        <taxon>Bacilli</taxon>
        <taxon>Lactobacillales</taxon>
        <taxon>Lactobacillaceae</taxon>
        <taxon>Weissella</taxon>
    </lineage>
</organism>
<evidence type="ECO:0000256" key="7">
    <source>
        <dbReference type="RuleBase" id="RU367016"/>
    </source>
</evidence>
<dbReference type="Proteomes" id="UP000516446">
    <property type="component" value="Chromosome"/>
</dbReference>
<sequence>MNYFQILIDIMLHLDKHLAHWVNILGPWSYVLLFAVIFIETGAVILPFLPGDSLLFAAGAIAAIPGSELHHYALILLFWCAAVLGDSCNFFLGRTIGLKLVHHPLLGRFIKQKQLDEANNFFIKHGPLAIIFSRFLPIIRTLTPFVSSVSGFSYKSFVILDIIAATLWTTIAVEAGFYFGSIPFIRDHFSLVIIGILVVTALPAIIAGLRSYLASKKEKKMSQSNIEN</sequence>
<keyword evidence="10" id="KW-1185">Reference proteome</keyword>
<evidence type="ECO:0000259" key="8">
    <source>
        <dbReference type="Pfam" id="PF09335"/>
    </source>
</evidence>
<feature type="domain" description="VTT" evidence="8">
    <location>
        <begin position="49"/>
        <end position="176"/>
    </location>
</feature>
<feature type="transmembrane region" description="Helical" evidence="7">
    <location>
        <begin position="69"/>
        <end position="92"/>
    </location>
</feature>
<name>A0A7H1MMW1_9LACO</name>
<reference evidence="9 10" key="1">
    <citation type="submission" date="2019-08" db="EMBL/GenBank/DDBJ databases">
        <authorList>
            <person name="Chang H.C."/>
            <person name="Mun S.Y."/>
        </authorList>
    </citation>
    <scope>NUCLEOTIDE SEQUENCE [LARGE SCALE GENOMIC DNA]</scope>
    <source>
        <strain evidence="9 10">SK</strain>
    </source>
</reference>
<feature type="transmembrane region" description="Helical" evidence="7">
    <location>
        <begin position="191"/>
        <end position="213"/>
    </location>
</feature>
<evidence type="ECO:0000313" key="9">
    <source>
        <dbReference type="EMBL" id="QNT64797.1"/>
    </source>
</evidence>
<accession>A0A7H1MMW1</accession>
<dbReference type="OMA" id="MAANPKY"/>
<keyword evidence="6 7" id="KW-0472">Membrane</keyword>
<evidence type="ECO:0000256" key="3">
    <source>
        <dbReference type="ARBA" id="ARBA00022475"/>
    </source>
</evidence>
<dbReference type="RefSeq" id="WP_006845143.1">
    <property type="nucleotide sequence ID" value="NZ_CP026847.1"/>
</dbReference>
<gene>
    <name evidence="9" type="ORF">FY536_05800</name>
</gene>
<feature type="transmembrane region" description="Helical" evidence="7">
    <location>
        <begin position="21"/>
        <end position="49"/>
    </location>
</feature>
<evidence type="ECO:0000256" key="1">
    <source>
        <dbReference type="ARBA" id="ARBA00004651"/>
    </source>
</evidence>
<dbReference type="InterPro" id="IPR032818">
    <property type="entry name" value="DedA-like"/>
</dbReference>
<feature type="transmembrane region" description="Helical" evidence="7">
    <location>
        <begin position="157"/>
        <end position="179"/>
    </location>
</feature>
<comment type="similarity">
    <text evidence="2 7">Belongs to the DedA family.</text>
</comment>
<dbReference type="InterPro" id="IPR032816">
    <property type="entry name" value="VTT_dom"/>
</dbReference>
<dbReference type="PANTHER" id="PTHR30353">
    <property type="entry name" value="INNER MEMBRANE PROTEIN DEDA-RELATED"/>
    <property type="match status" value="1"/>
</dbReference>
<evidence type="ECO:0000256" key="6">
    <source>
        <dbReference type="ARBA" id="ARBA00023136"/>
    </source>
</evidence>
<dbReference type="Pfam" id="PF09335">
    <property type="entry name" value="VTT_dom"/>
    <property type="match status" value="1"/>
</dbReference>
<dbReference type="AlphaFoldDB" id="A0A7H1MMW1"/>